<evidence type="ECO:0000256" key="1">
    <source>
        <dbReference type="SAM" id="SignalP"/>
    </source>
</evidence>
<feature type="chain" id="PRO_5015068847" evidence="1">
    <location>
        <begin position="17"/>
        <end position="337"/>
    </location>
</feature>
<dbReference type="OrthoDB" id="536881at2759"/>
<proteinExistence type="predicted"/>
<accession>A0A1R0GRJ7</accession>
<dbReference type="EMBL" id="LSSL01004345">
    <property type="protein sequence ID" value="OLY79521.1"/>
    <property type="molecule type" value="Genomic_DNA"/>
</dbReference>
<organism evidence="2 4">
    <name type="scientific">Smittium mucronatum</name>
    <dbReference type="NCBI Taxonomy" id="133383"/>
    <lineage>
        <taxon>Eukaryota</taxon>
        <taxon>Fungi</taxon>
        <taxon>Fungi incertae sedis</taxon>
        <taxon>Zoopagomycota</taxon>
        <taxon>Kickxellomycotina</taxon>
        <taxon>Harpellomycetes</taxon>
        <taxon>Harpellales</taxon>
        <taxon>Legeriomycetaceae</taxon>
        <taxon>Smittium</taxon>
    </lineage>
</organism>
<evidence type="ECO:0000313" key="4">
    <source>
        <dbReference type="Proteomes" id="UP000187455"/>
    </source>
</evidence>
<dbReference type="EMBL" id="LSSL01000768">
    <property type="protein sequence ID" value="OLY83743.1"/>
    <property type="molecule type" value="Genomic_DNA"/>
</dbReference>
<keyword evidence="4" id="KW-1185">Reference proteome</keyword>
<name>A0A1R0GRJ7_9FUNG</name>
<dbReference type="SUPFAM" id="SSF52058">
    <property type="entry name" value="L domain-like"/>
    <property type="match status" value="1"/>
</dbReference>
<evidence type="ECO:0000313" key="2">
    <source>
        <dbReference type="EMBL" id="OLY79521.1"/>
    </source>
</evidence>
<dbReference type="AlphaFoldDB" id="A0A1R0GRJ7"/>
<reference evidence="2 4" key="1">
    <citation type="journal article" date="2016" name="Mol. Biol. Evol.">
        <title>Genome-Wide Survey of Gut Fungi (Harpellales) Reveals the First Horizontally Transferred Ubiquitin Gene from a Mosquito Host.</title>
        <authorList>
            <person name="Wang Y."/>
            <person name="White M.M."/>
            <person name="Kvist S."/>
            <person name="Moncalvo J.M."/>
        </authorList>
    </citation>
    <scope>NUCLEOTIDE SEQUENCE [LARGE SCALE GENOMIC DNA]</scope>
    <source>
        <strain evidence="2 4">ALG-7-W6</strain>
    </source>
</reference>
<dbReference type="Proteomes" id="UP000187455">
    <property type="component" value="Unassembled WGS sequence"/>
</dbReference>
<keyword evidence="1" id="KW-0732">Signal</keyword>
<evidence type="ECO:0000313" key="3">
    <source>
        <dbReference type="EMBL" id="OLY83743.1"/>
    </source>
</evidence>
<dbReference type="STRING" id="133383.A0A1R0GRJ7"/>
<sequence>MFIFSCLALFLSLVSAQCTKDINLMSQADVDSISNCTVIIGNVAIPSSSLTTIDLSNIERINGAFHVSGNDDLTSLKLDGLISMTGDFFMINNDALVEFSAKSLLVANNINITLNTNLAKLDLSSLSQVFDFEISLKSLKSIEGGLLIGENQNLSSVTMPELINIDQGLLITYNMDLLNIDENSFPKLSTIGVGAMCKGGFETFLLPEIKNITEFFIILTNGCLDCLSVYSKIEKYVDGTYICKVGQIPFSESDDYSIPSGYSINPTEICTVIGNVSELSTEYDMSNSQYVTTSEISSRSSQSSSSISATSGSLSFIESISLSQTFFIFALVITIMV</sequence>
<comment type="caution">
    <text evidence="2">The sequence shown here is derived from an EMBL/GenBank/DDBJ whole genome shotgun (WGS) entry which is preliminary data.</text>
</comment>
<feature type="signal peptide" evidence="1">
    <location>
        <begin position="1"/>
        <end position="16"/>
    </location>
</feature>
<gene>
    <name evidence="3" type="ORF">AYI68_g2111</name>
    <name evidence="2" type="ORF">AYI68_g6405</name>
</gene>
<protein>
    <submittedName>
        <fullName evidence="2">Protein ecm33</fullName>
    </submittedName>
</protein>
<dbReference type="Gene3D" id="3.80.20.20">
    <property type="entry name" value="Receptor L-domain"/>
    <property type="match status" value="1"/>
</dbReference>
<reference evidence="2" key="2">
    <citation type="submission" date="2017-01" db="EMBL/GenBank/DDBJ databases">
        <authorList>
            <person name="Mah S.A."/>
            <person name="Swanson W.J."/>
            <person name="Moy G.W."/>
            <person name="Vacquier V.D."/>
        </authorList>
    </citation>
    <scope>NUCLEOTIDE SEQUENCE</scope>
    <source>
        <strain evidence="2">ALG-7-W6</strain>
    </source>
</reference>
<dbReference type="InterPro" id="IPR036941">
    <property type="entry name" value="Rcpt_L-dom_sf"/>
</dbReference>